<feature type="transmembrane region" description="Helical" evidence="5">
    <location>
        <begin position="382"/>
        <end position="401"/>
    </location>
</feature>
<dbReference type="GO" id="GO:0005886">
    <property type="term" value="C:plasma membrane"/>
    <property type="evidence" value="ECO:0007669"/>
    <property type="project" value="UniProtKB-SubCell"/>
</dbReference>
<feature type="transmembrane region" description="Helical" evidence="5">
    <location>
        <begin position="491"/>
        <end position="513"/>
    </location>
</feature>
<feature type="transmembrane region" description="Helical" evidence="5">
    <location>
        <begin position="438"/>
        <end position="454"/>
    </location>
</feature>
<accession>A0A518DA04</accession>
<reference evidence="7 8" key="1">
    <citation type="submission" date="2019-02" db="EMBL/GenBank/DDBJ databases">
        <title>Deep-cultivation of Planctomycetes and their phenomic and genomic characterization uncovers novel biology.</title>
        <authorList>
            <person name="Wiegand S."/>
            <person name="Jogler M."/>
            <person name="Boedeker C."/>
            <person name="Pinto D."/>
            <person name="Vollmers J."/>
            <person name="Rivas-Marin E."/>
            <person name="Kohn T."/>
            <person name="Peeters S.H."/>
            <person name="Heuer A."/>
            <person name="Rast P."/>
            <person name="Oberbeckmann S."/>
            <person name="Bunk B."/>
            <person name="Jeske O."/>
            <person name="Meyerdierks A."/>
            <person name="Storesund J.E."/>
            <person name="Kallscheuer N."/>
            <person name="Luecker S."/>
            <person name="Lage O.M."/>
            <person name="Pohl T."/>
            <person name="Merkel B.J."/>
            <person name="Hornburger P."/>
            <person name="Mueller R.-W."/>
            <person name="Bruemmer F."/>
            <person name="Labrenz M."/>
            <person name="Spormann A.M."/>
            <person name="Op den Camp H."/>
            <person name="Overmann J."/>
            <person name="Amann R."/>
            <person name="Jetten M.S.M."/>
            <person name="Mascher T."/>
            <person name="Medema M.H."/>
            <person name="Devos D.P."/>
            <person name="Kaster A.-K."/>
            <person name="Ovreas L."/>
            <person name="Rohde M."/>
            <person name="Galperin M.Y."/>
            <person name="Jogler C."/>
        </authorList>
    </citation>
    <scope>NUCLEOTIDE SEQUENCE [LARGE SCALE GENOMIC DNA]</scope>
    <source>
        <strain evidence="7 8">Pla175</strain>
    </source>
</reference>
<evidence type="ECO:0000259" key="6">
    <source>
        <dbReference type="Pfam" id="PF12698"/>
    </source>
</evidence>
<feature type="domain" description="ABC-2 type transporter transmembrane" evidence="6">
    <location>
        <begin position="61"/>
        <end position="185"/>
    </location>
</feature>
<dbReference type="Proteomes" id="UP000317429">
    <property type="component" value="Chromosome"/>
</dbReference>
<evidence type="ECO:0000313" key="8">
    <source>
        <dbReference type="Proteomes" id="UP000317429"/>
    </source>
</evidence>
<evidence type="ECO:0000256" key="3">
    <source>
        <dbReference type="ARBA" id="ARBA00022989"/>
    </source>
</evidence>
<evidence type="ECO:0000256" key="5">
    <source>
        <dbReference type="SAM" id="Phobius"/>
    </source>
</evidence>
<evidence type="ECO:0000313" key="7">
    <source>
        <dbReference type="EMBL" id="QDU88312.1"/>
    </source>
</evidence>
<organism evidence="7 8">
    <name type="scientific">Pirellulimonas nuda</name>
    <dbReference type="NCBI Taxonomy" id="2528009"/>
    <lineage>
        <taxon>Bacteria</taxon>
        <taxon>Pseudomonadati</taxon>
        <taxon>Planctomycetota</taxon>
        <taxon>Planctomycetia</taxon>
        <taxon>Pirellulales</taxon>
        <taxon>Lacipirellulaceae</taxon>
        <taxon>Pirellulimonas</taxon>
    </lineage>
</organism>
<keyword evidence="4 5" id="KW-0472">Membrane</keyword>
<dbReference type="InterPro" id="IPR013525">
    <property type="entry name" value="ABC2_TM"/>
</dbReference>
<dbReference type="KEGG" id="pnd:Pla175_16870"/>
<feature type="transmembrane region" description="Helical" evidence="5">
    <location>
        <begin position="525"/>
        <end position="544"/>
    </location>
</feature>
<dbReference type="AlphaFoldDB" id="A0A518DA04"/>
<comment type="subcellular location">
    <subcellularLocation>
        <location evidence="1">Membrane</location>
        <topology evidence="1">Multi-pass membrane protein</topology>
    </subcellularLocation>
</comment>
<sequence>MIIGPVFSREALTAPRRPKFFAVRTLMAAVLLGLVLTAWQVVVGSQQVSGPGELARFGATVFAQIAPLVLTVCILFSALLTAAAVSQEKDRKTLLLLLLSELTNSELVLGKLLASLLTVLVVIASTAPVLLAIGWLGGVSLEQVGRVLVVTVFSALAAGSLGSVLALWREKTFQALAMSALVIVLWSVGWEIVGSGALGERIAGVNAADAAAMASPWRAIRVAVAPGFGPNPPIARGPGSTGEAGPGALVAGFAAVSGAIVFLLNAVAILRVRVWNPSREARPRQESEEHSAGIFTSDSFASDSVESPTQRASVHAAPGKLRPVWNNPILWREVRTWAYGKKIIVVRLAYLAIFALCVAGVVRELGAPQADGRTLPPIAAPLAPLLVVSVVLVNALAVTSITGERDAKALDLLLATDLTPKEIIFGKLAGAFYNAKEMILLPIALCCYLGWVGALGGENLAFMIVGLLAVDVFAAVLGLHAGMIYPNSQHAIATSIGTLLFLFLGVSFCMRMMVELSESFDKQLVPFLGFMAGGGLALFAALAWRNPSRAMMLACFSAPAATFYAITSFLLMNYSGVFLASIAACGFFTAAMLVPALAEFDVATGRTAARD</sequence>
<keyword evidence="8" id="KW-1185">Reference proteome</keyword>
<proteinExistence type="predicted"/>
<dbReference type="PANTHER" id="PTHR43471:SF12">
    <property type="entry name" value="HYPOTHETICAL MEMBRANE PROTEIN, CONSERVED"/>
    <property type="match status" value="1"/>
</dbReference>
<feature type="transmembrane region" description="Helical" evidence="5">
    <location>
        <begin position="248"/>
        <end position="270"/>
    </location>
</feature>
<keyword evidence="2 5" id="KW-0812">Transmembrane</keyword>
<evidence type="ECO:0000256" key="1">
    <source>
        <dbReference type="ARBA" id="ARBA00004141"/>
    </source>
</evidence>
<feature type="transmembrane region" description="Helical" evidence="5">
    <location>
        <begin position="175"/>
        <end position="193"/>
    </location>
</feature>
<gene>
    <name evidence="7" type="ORF">Pla175_16870</name>
</gene>
<name>A0A518DA04_9BACT</name>
<evidence type="ECO:0000256" key="4">
    <source>
        <dbReference type="ARBA" id="ARBA00023136"/>
    </source>
</evidence>
<feature type="transmembrane region" description="Helical" evidence="5">
    <location>
        <begin position="577"/>
        <end position="598"/>
    </location>
</feature>
<evidence type="ECO:0000256" key="2">
    <source>
        <dbReference type="ARBA" id="ARBA00022692"/>
    </source>
</evidence>
<keyword evidence="3 5" id="KW-1133">Transmembrane helix</keyword>
<feature type="transmembrane region" description="Helical" evidence="5">
    <location>
        <begin position="62"/>
        <end position="86"/>
    </location>
</feature>
<protein>
    <submittedName>
        <fullName evidence="7">ABC-2 family transporter protein</fullName>
    </submittedName>
</protein>
<feature type="transmembrane region" description="Helical" evidence="5">
    <location>
        <begin position="344"/>
        <end position="362"/>
    </location>
</feature>
<feature type="transmembrane region" description="Helical" evidence="5">
    <location>
        <begin position="147"/>
        <end position="168"/>
    </location>
</feature>
<feature type="transmembrane region" description="Helical" evidence="5">
    <location>
        <begin position="551"/>
        <end position="571"/>
    </location>
</feature>
<dbReference type="Pfam" id="PF12698">
    <property type="entry name" value="ABC2_membrane_3"/>
    <property type="match status" value="1"/>
</dbReference>
<feature type="transmembrane region" description="Helical" evidence="5">
    <location>
        <begin position="460"/>
        <end position="479"/>
    </location>
</feature>
<dbReference type="PANTHER" id="PTHR43471">
    <property type="entry name" value="ABC TRANSPORTER PERMEASE"/>
    <property type="match status" value="1"/>
</dbReference>
<dbReference type="GO" id="GO:0140359">
    <property type="term" value="F:ABC-type transporter activity"/>
    <property type="evidence" value="ECO:0007669"/>
    <property type="project" value="InterPro"/>
</dbReference>
<dbReference type="RefSeq" id="WP_197527347.1">
    <property type="nucleotide sequence ID" value="NZ_CP036291.1"/>
</dbReference>
<dbReference type="EMBL" id="CP036291">
    <property type="protein sequence ID" value="QDU88312.1"/>
    <property type="molecule type" value="Genomic_DNA"/>
</dbReference>
<feature type="transmembrane region" description="Helical" evidence="5">
    <location>
        <begin position="107"/>
        <end position="135"/>
    </location>
</feature>
<feature type="transmembrane region" description="Helical" evidence="5">
    <location>
        <begin position="21"/>
        <end position="42"/>
    </location>
</feature>